<accession>A0A8J5S2T7</accession>
<reference evidence="2" key="1">
    <citation type="journal article" date="2021" name="bioRxiv">
        <title>Whole Genome Assembly and Annotation of Northern Wild Rice, Zizania palustris L., Supports a Whole Genome Duplication in the Zizania Genus.</title>
        <authorList>
            <person name="Haas M."/>
            <person name="Kono T."/>
            <person name="Macchietto M."/>
            <person name="Millas R."/>
            <person name="McGilp L."/>
            <person name="Shao M."/>
            <person name="Duquette J."/>
            <person name="Hirsch C.N."/>
            <person name="Kimball J."/>
        </authorList>
    </citation>
    <scope>NUCLEOTIDE SEQUENCE</scope>
    <source>
        <tissue evidence="2">Fresh leaf tissue</tissue>
    </source>
</reference>
<sequence length="93" mass="10187">MAHWLRPLKNETRLSQTSSVANRRTSGTHDASPGAKITGVPVTNLRGAGLHIAWLPLPVFLMVEGDAAAQVAAEHIEDEVAQTLCRSRWLQYN</sequence>
<feature type="compositionally biased region" description="Polar residues" evidence="1">
    <location>
        <begin position="13"/>
        <end position="29"/>
    </location>
</feature>
<feature type="region of interest" description="Disordered" evidence="1">
    <location>
        <begin position="1"/>
        <end position="38"/>
    </location>
</feature>
<name>A0A8J5S2T7_ZIZPA</name>
<reference evidence="2" key="2">
    <citation type="submission" date="2021-02" db="EMBL/GenBank/DDBJ databases">
        <authorList>
            <person name="Kimball J.A."/>
            <person name="Haas M.W."/>
            <person name="Macchietto M."/>
            <person name="Kono T."/>
            <person name="Duquette J."/>
            <person name="Shao M."/>
        </authorList>
    </citation>
    <scope>NUCLEOTIDE SEQUENCE</scope>
    <source>
        <tissue evidence="2">Fresh leaf tissue</tissue>
    </source>
</reference>
<evidence type="ECO:0000313" key="3">
    <source>
        <dbReference type="Proteomes" id="UP000729402"/>
    </source>
</evidence>
<organism evidence="2 3">
    <name type="scientific">Zizania palustris</name>
    <name type="common">Northern wild rice</name>
    <dbReference type="NCBI Taxonomy" id="103762"/>
    <lineage>
        <taxon>Eukaryota</taxon>
        <taxon>Viridiplantae</taxon>
        <taxon>Streptophyta</taxon>
        <taxon>Embryophyta</taxon>
        <taxon>Tracheophyta</taxon>
        <taxon>Spermatophyta</taxon>
        <taxon>Magnoliopsida</taxon>
        <taxon>Liliopsida</taxon>
        <taxon>Poales</taxon>
        <taxon>Poaceae</taxon>
        <taxon>BOP clade</taxon>
        <taxon>Oryzoideae</taxon>
        <taxon>Oryzeae</taxon>
        <taxon>Zizaniinae</taxon>
        <taxon>Zizania</taxon>
    </lineage>
</organism>
<proteinExistence type="predicted"/>
<evidence type="ECO:0000256" key="1">
    <source>
        <dbReference type="SAM" id="MobiDB-lite"/>
    </source>
</evidence>
<dbReference type="EMBL" id="JAAALK010000284">
    <property type="protein sequence ID" value="KAG8067595.1"/>
    <property type="molecule type" value="Genomic_DNA"/>
</dbReference>
<gene>
    <name evidence="2" type="ORF">GUJ93_ZPchr0005g15795</name>
</gene>
<dbReference type="AlphaFoldDB" id="A0A8J5S2T7"/>
<keyword evidence="3" id="KW-1185">Reference proteome</keyword>
<evidence type="ECO:0000313" key="2">
    <source>
        <dbReference type="EMBL" id="KAG8067595.1"/>
    </source>
</evidence>
<protein>
    <submittedName>
        <fullName evidence="2">Uncharacterized protein</fullName>
    </submittedName>
</protein>
<comment type="caution">
    <text evidence="2">The sequence shown here is derived from an EMBL/GenBank/DDBJ whole genome shotgun (WGS) entry which is preliminary data.</text>
</comment>
<dbReference type="Proteomes" id="UP000729402">
    <property type="component" value="Unassembled WGS sequence"/>
</dbReference>